<dbReference type="EMBL" id="RHJS01000002">
    <property type="protein sequence ID" value="RRK31577.1"/>
    <property type="molecule type" value="Genomic_DNA"/>
</dbReference>
<dbReference type="Proteomes" id="UP000274920">
    <property type="component" value="Unassembled WGS sequence"/>
</dbReference>
<dbReference type="AlphaFoldDB" id="A0A3R8JLE5"/>
<evidence type="ECO:0000313" key="1">
    <source>
        <dbReference type="EMBL" id="RRK31577.1"/>
    </source>
</evidence>
<reference evidence="1" key="1">
    <citation type="submission" date="2018-10" db="EMBL/GenBank/DDBJ databases">
        <title>Schaedlerella arabinophila gen. nov. sp. nov., isolated from the mouse intestinal tract and comparative analysis with the genome of the closely related altered Schaedler flora strain ASF502.</title>
        <authorList>
            <person name="Miyake S."/>
            <person name="Soh M."/>
            <person name="Seedorf H."/>
        </authorList>
    </citation>
    <scope>NUCLEOTIDE SEQUENCE [LARGE SCALE GENOMIC DNA]</scope>
    <source>
        <strain evidence="1">DSM 106076</strain>
    </source>
</reference>
<organism evidence="1 2">
    <name type="scientific">Schaedlerella arabinosiphila</name>
    <dbReference type="NCBI Taxonomy" id="2044587"/>
    <lineage>
        <taxon>Bacteria</taxon>
        <taxon>Bacillati</taxon>
        <taxon>Bacillota</taxon>
        <taxon>Clostridia</taxon>
        <taxon>Lachnospirales</taxon>
        <taxon>Lachnospiraceae</taxon>
        <taxon>Schaedlerella</taxon>
    </lineage>
</organism>
<comment type="caution">
    <text evidence="1">The sequence shown here is derived from an EMBL/GenBank/DDBJ whole genome shotgun (WGS) entry which is preliminary data.</text>
</comment>
<name>A0A3R8JLE5_9FIRM</name>
<sequence>MIRQRQQKGINLEILYLMKRAAAFHKIMYLVQMLMYGKEASNRKQAIDRQHHTMPTTTESLSFLISKSINFKIWYQNSIFY</sequence>
<accession>A0A3R8JLE5</accession>
<gene>
    <name evidence="1" type="ORF">EBB54_09555</name>
</gene>
<evidence type="ECO:0000313" key="2">
    <source>
        <dbReference type="Proteomes" id="UP000274920"/>
    </source>
</evidence>
<protein>
    <submittedName>
        <fullName evidence="1">Uncharacterized protein</fullName>
    </submittedName>
</protein>
<proteinExistence type="predicted"/>
<keyword evidence="2" id="KW-1185">Reference proteome</keyword>